<evidence type="ECO:0000313" key="11">
    <source>
        <dbReference type="Proteomes" id="UP000324091"/>
    </source>
</evidence>
<evidence type="ECO:0000256" key="3">
    <source>
        <dbReference type="ARBA" id="ARBA00023018"/>
    </source>
</evidence>
<evidence type="ECO:0000313" key="10">
    <source>
        <dbReference type="EMBL" id="TWW58122.1"/>
    </source>
</evidence>
<evidence type="ECO:0000256" key="5">
    <source>
        <dbReference type="ARBA" id="ARBA00023606"/>
    </source>
</evidence>
<dbReference type="GO" id="GO:0005737">
    <property type="term" value="C:cytoplasm"/>
    <property type="evidence" value="ECO:0007669"/>
    <property type="project" value="UniProtKB-SubCell"/>
</dbReference>
<dbReference type="GO" id="GO:0007216">
    <property type="term" value="P:G protein-coupled glutamate receptor signaling pathway"/>
    <property type="evidence" value="ECO:0007669"/>
    <property type="project" value="InterPro"/>
</dbReference>
<accession>A0A5C6MSB7</accession>
<feature type="coiled-coil region" evidence="7">
    <location>
        <begin position="548"/>
        <end position="679"/>
    </location>
</feature>
<comment type="caution">
    <text evidence="10">The sequence shown here is derived from an EMBL/GenBank/DDBJ whole genome shotgun (WGS) entry which is preliminary data.</text>
</comment>
<dbReference type="InterPro" id="IPR000697">
    <property type="entry name" value="WH1/EVH1_dom"/>
</dbReference>
<evidence type="ECO:0000256" key="1">
    <source>
        <dbReference type="ARBA" id="ARBA00004496"/>
    </source>
</evidence>
<dbReference type="InterPro" id="IPR011993">
    <property type="entry name" value="PH-like_dom_sf"/>
</dbReference>
<dbReference type="PROSITE" id="PS50229">
    <property type="entry name" value="WH1"/>
    <property type="match status" value="1"/>
</dbReference>
<keyword evidence="2" id="KW-0963">Cytoplasm</keyword>
<dbReference type="GO" id="GO:0035256">
    <property type="term" value="F:G protein-coupled glutamate receptor binding"/>
    <property type="evidence" value="ECO:0007669"/>
    <property type="project" value="InterPro"/>
</dbReference>
<dbReference type="FunFam" id="2.30.29.30:FF:000014">
    <property type="entry name" value="Homer homolog 1 (Drosophila)"/>
    <property type="match status" value="1"/>
</dbReference>
<feature type="compositionally biased region" description="Polar residues" evidence="8">
    <location>
        <begin position="135"/>
        <end position="144"/>
    </location>
</feature>
<evidence type="ECO:0000256" key="2">
    <source>
        <dbReference type="ARBA" id="ARBA00022490"/>
    </source>
</evidence>
<comment type="subcellular location">
    <subcellularLocation>
        <location evidence="1">Cytoplasm</location>
    </subcellularLocation>
    <subcellularLocation>
        <location evidence="6">Postsynaptic density</location>
    </subcellularLocation>
</comment>
<evidence type="ECO:0000256" key="6">
    <source>
        <dbReference type="ARBA" id="ARBA00034105"/>
    </source>
</evidence>
<dbReference type="InterPro" id="IPR045027">
    <property type="entry name" value="Homer"/>
</dbReference>
<evidence type="ECO:0000256" key="4">
    <source>
        <dbReference type="ARBA" id="ARBA00023054"/>
    </source>
</evidence>
<sequence length="707" mass="77984">MLTPVVVLAAAVRWRWRRVGSPVNRAEPHTGGNSVPVRTSTGLVLGGKARTKKETQAGWTTSDLSGEKYCWTGESARKWSLVFPPSRISERVQEGKKETRKEGAKSGAESRSRQHPDLRSMGTGDTGVVPRSLKPGQTVSPSDQHPSENLKLPLMSVSPANVPTVDCALCNSAPLSSSHAAEEVPSGCKMFPPHRESGVLVTLPNVSPIVSSCQHAAGTLIFIPVETHKRAHAWEIIGHHSQISASSREQPIFSARAHVFQIDPATKRNWLPASKHAVTVSFFYDASRNVYRIISVGGTKAIINSTITPNMTFTKTSQKFGQWADSRANTVYGLGFSTEQQLQQFADQFKELREAARLAREKSQERFELANPALSIAAPEAAHEGQRSAAEMNKLRRSVQPLKFTPATQEEKQHLGGASSIGSFSWSESCACTRCWCRALILPPTETAGDLHVAKLLHPTVFAELRDQAEGETLHISLALSPLLVQESEDRYSPLLTVNGPAEEKLFRSKSAEVELTVEKERVKKMLSEGSMCEINLEAELFTLQDSNAKLVEALQEANSSVEQWKKQLSEYQEETDRLRDQVAELEAQLGQPAAAGETGEELSQSVEELKAQLRAKDQEIQTLQSKKTDVGELEKEREEAVQRLQDVERRNTELEGQIQSAEKTLASSQEEQAQAEVEVRRVIEVLDVKICDLSDLRRSLAKLIAD</sequence>
<dbReference type="SUPFAM" id="SSF50729">
    <property type="entry name" value="PH domain-like"/>
    <property type="match status" value="1"/>
</dbReference>
<dbReference type="Pfam" id="PF00568">
    <property type="entry name" value="WH1"/>
    <property type="match status" value="1"/>
</dbReference>
<dbReference type="Gene3D" id="2.30.29.30">
    <property type="entry name" value="Pleckstrin-homology domain (PH domain)/Phosphotyrosine-binding domain (PTB)"/>
    <property type="match status" value="1"/>
</dbReference>
<proteinExistence type="inferred from homology"/>
<gene>
    <name evidence="10" type="ORF">D4764_07G0008410</name>
</gene>
<keyword evidence="3" id="KW-0770">Synapse</keyword>
<keyword evidence="11" id="KW-1185">Reference proteome</keyword>
<comment type="similarity">
    <text evidence="5">Belongs to the Homer family.</text>
</comment>
<evidence type="ECO:0000256" key="8">
    <source>
        <dbReference type="SAM" id="MobiDB-lite"/>
    </source>
</evidence>
<reference evidence="10 11" key="1">
    <citation type="submission" date="2019-04" db="EMBL/GenBank/DDBJ databases">
        <title>Chromosome genome assembly for Takifugu flavidus.</title>
        <authorList>
            <person name="Xiao S."/>
        </authorList>
    </citation>
    <scope>NUCLEOTIDE SEQUENCE [LARGE SCALE GENOMIC DNA]</scope>
    <source>
        <strain evidence="10">HTHZ2018</strain>
        <tissue evidence="10">Muscle</tissue>
    </source>
</reference>
<dbReference type="Proteomes" id="UP000324091">
    <property type="component" value="Chromosome 7"/>
</dbReference>
<dbReference type="GO" id="GO:0014069">
    <property type="term" value="C:postsynaptic density"/>
    <property type="evidence" value="ECO:0007669"/>
    <property type="project" value="UniProtKB-SubCell"/>
</dbReference>
<dbReference type="SMART" id="SM00461">
    <property type="entry name" value="WH1"/>
    <property type="match status" value="1"/>
</dbReference>
<name>A0A5C6MSB7_9TELE</name>
<dbReference type="PANTHER" id="PTHR10918">
    <property type="entry name" value="HOMER"/>
    <property type="match status" value="1"/>
</dbReference>
<feature type="region of interest" description="Disordered" evidence="8">
    <location>
        <begin position="90"/>
        <end position="150"/>
    </location>
</feature>
<feature type="domain" description="WH1" evidence="9">
    <location>
        <begin position="244"/>
        <end position="356"/>
    </location>
</feature>
<protein>
    <submittedName>
        <fullName evidence="10">Homer protein-like protein 3</fullName>
    </submittedName>
</protein>
<dbReference type="InterPro" id="IPR044100">
    <property type="entry name" value="Homer_EVH1"/>
</dbReference>
<evidence type="ECO:0000259" key="9">
    <source>
        <dbReference type="PROSITE" id="PS50229"/>
    </source>
</evidence>
<organism evidence="10 11">
    <name type="scientific">Takifugu flavidus</name>
    <name type="common">sansaifugu</name>
    <dbReference type="NCBI Taxonomy" id="433684"/>
    <lineage>
        <taxon>Eukaryota</taxon>
        <taxon>Metazoa</taxon>
        <taxon>Chordata</taxon>
        <taxon>Craniata</taxon>
        <taxon>Vertebrata</taxon>
        <taxon>Euteleostomi</taxon>
        <taxon>Actinopterygii</taxon>
        <taxon>Neopterygii</taxon>
        <taxon>Teleostei</taxon>
        <taxon>Neoteleostei</taxon>
        <taxon>Acanthomorphata</taxon>
        <taxon>Eupercaria</taxon>
        <taxon>Tetraodontiformes</taxon>
        <taxon>Tetradontoidea</taxon>
        <taxon>Tetraodontidae</taxon>
        <taxon>Takifugu</taxon>
    </lineage>
</organism>
<dbReference type="AlphaFoldDB" id="A0A5C6MSB7"/>
<dbReference type="Gene3D" id="1.20.5.1700">
    <property type="match status" value="1"/>
</dbReference>
<dbReference type="EMBL" id="RHFK02000020">
    <property type="protein sequence ID" value="TWW58122.1"/>
    <property type="molecule type" value="Genomic_DNA"/>
</dbReference>
<evidence type="ECO:0000256" key="7">
    <source>
        <dbReference type="SAM" id="Coils"/>
    </source>
</evidence>
<dbReference type="CDD" id="cd01206">
    <property type="entry name" value="EVH1_Homer_Vesl"/>
    <property type="match status" value="1"/>
</dbReference>
<keyword evidence="4 7" id="KW-0175">Coiled coil</keyword>
<feature type="compositionally biased region" description="Basic and acidic residues" evidence="8">
    <location>
        <begin position="90"/>
        <end position="118"/>
    </location>
</feature>